<dbReference type="Gene3D" id="3.40.109.30">
    <property type="entry name" value="putative nitroreductase (tm1586), domain 2"/>
    <property type="match status" value="1"/>
</dbReference>
<reference evidence="3" key="1">
    <citation type="submission" date="2007-02" db="EMBL/GenBank/DDBJ databases">
        <title>Complete sequence of Clostridium thermocellum ATCC 27405.</title>
        <authorList>
            <consortium name="US DOE Joint Genome Institute"/>
            <person name="Copeland A."/>
            <person name="Lucas S."/>
            <person name="Lapidus A."/>
            <person name="Barry K."/>
            <person name="Detter J.C."/>
            <person name="Glavina del Rio T."/>
            <person name="Hammon N."/>
            <person name="Israni S."/>
            <person name="Dalin E."/>
            <person name="Tice H."/>
            <person name="Pitluck S."/>
            <person name="Chertkov O."/>
            <person name="Brettin T."/>
            <person name="Bruce D."/>
            <person name="Han C."/>
            <person name="Tapia R."/>
            <person name="Gilna P."/>
            <person name="Schmutz J."/>
            <person name="Larimer F."/>
            <person name="Land M."/>
            <person name="Hauser L."/>
            <person name="Kyrpides N."/>
            <person name="Mikhailova N."/>
            <person name="Wu J.H.D."/>
            <person name="Newcomb M."/>
            <person name="Richardson P."/>
        </authorList>
    </citation>
    <scope>NUCLEOTIDE SEQUENCE [LARGE SCALE GENOMIC DNA]</scope>
    <source>
        <strain evidence="3">ATCC 27405 / DSM 1237 / JCM 9322 / NBRC 103400 / NCIMB 10682 / NRRL B-4536 / VPI 7372</strain>
    </source>
</reference>
<dbReference type="InterPro" id="IPR000415">
    <property type="entry name" value="Nitroreductase-like"/>
</dbReference>
<dbReference type="OrthoDB" id="9814075at2"/>
<dbReference type="Proteomes" id="UP000002145">
    <property type="component" value="Chromosome"/>
</dbReference>
<keyword evidence="3" id="KW-1185">Reference proteome</keyword>
<dbReference type="EMBL" id="CP000568">
    <property type="protein sequence ID" value="ABN52824.1"/>
    <property type="molecule type" value="Genomic_DNA"/>
</dbReference>
<dbReference type="Pfam" id="PF14512">
    <property type="entry name" value="TM1586_NiRdase"/>
    <property type="match status" value="1"/>
</dbReference>
<sequence length="224" mass="25307">MNEIIYKRRSVRKFENSELDSDTLKKIQDIIDKAKPLFPDASYSVEIVKSKWPIPYFLAFCGENLENIGFIGQQISLALSAIGIGSYWKMGKPQGEIKSKYPFVISMPFGKPAEPLFRAKNEFVRKSLEEISEGNDHRLEAARLAPSGLNAQDWYFIAESGNIHCFRKKPNILMAPIKNKLNRIDIGIAICHIAEESEDFKFVQLSTPPTKAGYIYVGTVTKAN</sequence>
<gene>
    <name evidence="2" type="ordered locus">Cthe_1598</name>
</gene>
<reference evidence="2 3" key="2">
    <citation type="journal article" date="2013" name="Biotechnol. Biofuels">
        <title>Global transcriptome analysis of Clostridium thermocellum ATCC 27405 during growth on dilute acid pretreated Populus and switchgrass.</title>
        <authorList>
            <person name="Wilson C.M."/>
            <person name="Rodriguez M.Jr."/>
            <person name="Johnson C.M."/>
            <person name="Martin S.L."/>
            <person name="Chu T.M."/>
            <person name="Wolfinger R.D."/>
            <person name="Hauser L.J."/>
            <person name="Land M.L."/>
            <person name="Klingeman D.M."/>
            <person name="Syed M.H."/>
            <person name="Ragauskas A.J."/>
            <person name="Tschaplinski T.J."/>
            <person name="Mielenz J.R."/>
            <person name="Brown S.D."/>
        </authorList>
    </citation>
    <scope>NUCLEOTIDE SEQUENCE [LARGE SCALE GENOMIC DNA]</scope>
    <source>
        <strain evidence="3">ATCC 27405 / DSM 1237 / JCM 9322 / NBRC 103400 / NCIMB 10682 / NRRL B-4536 / VPI 7372</strain>
    </source>
</reference>
<dbReference type="Gene3D" id="3.40.109.10">
    <property type="entry name" value="NADH Oxidase"/>
    <property type="match status" value="1"/>
</dbReference>
<dbReference type="GO" id="GO:0016491">
    <property type="term" value="F:oxidoreductase activity"/>
    <property type="evidence" value="ECO:0007669"/>
    <property type="project" value="InterPro"/>
</dbReference>
<dbReference type="AlphaFoldDB" id="A3DFU5"/>
<feature type="domain" description="Putative nitroreductase TM1586" evidence="1">
    <location>
        <begin position="3"/>
        <end position="194"/>
    </location>
</feature>
<dbReference type="GeneID" id="35805614"/>
<dbReference type="RefSeq" id="WP_004463963.1">
    <property type="nucleotide sequence ID" value="NC_009012.1"/>
</dbReference>
<evidence type="ECO:0000313" key="3">
    <source>
        <dbReference type="Proteomes" id="UP000002145"/>
    </source>
</evidence>
<dbReference type="eggNOG" id="COG0778">
    <property type="taxonomic scope" value="Bacteria"/>
</dbReference>
<evidence type="ECO:0000259" key="1">
    <source>
        <dbReference type="Pfam" id="PF14512"/>
    </source>
</evidence>
<dbReference type="KEGG" id="cth:Cthe_1598"/>
<dbReference type="SUPFAM" id="SSF55469">
    <property type="entry name" value="FMN-dependent nitroreductase-like"/>
    <property type="match status" value="1"/>
</dbReference>
<dbReference type="STRING" id="203119.Cthe_1598"/>
<protein>
    <submittedName>
        <fullName evidence="2">Nitroreductase family protein</fullName>
    </submittedName>
</protein>
<organism evidence="2 3">
    <name type="scientific">Acetivibrio thermocellus (strain ATCC 27405 / DSM 1237 / JCM 9322 / NBRC 103400 / NCIMB 10682 / NRRL B-4536 / VPI 7372)</name>
    <name type="common">Clostridium thermocellum</name>
    <dbReference type="NCBI Taxonomy" id="203119"/>
    <lineage>
        <taxon>Bacteria</taxon>
        <taxon>Bacillati</taxon>
        <taxon>Bacillota</taxon>
        <taxon>Clostridia</taxon>
        <taxon>Eubacteriales</taxon>
        <taxon>Oscillospiraceae</taxon>
        <taxon>Acetivibrio</taxon>
    </lineage>
</organism>
<proteinExistence type="predicted"/>
<dbReference type="InterPro" id="IPR029478">
    <property type="entry name" value="TM1586_NiRdase"/>
</dbReference>
<dbReference type="HOGENOM" id="CLU_070562_1_1_9"/>
<evidence type="ECO:0000313" key="2">
    <source>
        <dbReference type="EMBL" id="ABN52824.1"/>
    </source>
</evidence>
<accession>A3DFU5</accession>
<name>A3DFU5_ACET2</name>